<dbReference type="RefSeq" id="WP_011220639.1">
    <property type="nucleotide sequence ID" value="NC_006371.1"/>
</dbReference>
<accession>Q6LJV1</accession>
<dbReference type="Proteomes" id="UP000000593">
    <property type="component" value="Chromosome 2"/>
</dbReference>
<name>Q6LJV1_PHOPR</name>
<dbReference type="EMBL" id="CR378676">
    <property type="protein sequence ID" value="CAG22429.1"/>
    <property type="molecule type" value="Genomic_DNA"/>
</dbReference>
<dbReference type="KEGG" id="ppr:PBPRB0556"/>
<evidence type="ECO:0000313" key="2">
    <source>
        <dbReference type="Proteomes" id="UP000000593"/>
    </source>
</evidence>
<dbReference type="AlphaFoldDB" id="Q6LJV1"/>
<proteinExistence type="predicted"/>
<organism evidence="1 2">
    <name type="scientific">Photobacterium profundum (strain SS9)</name>
    <dbReference type="NCBI Taxonomy" id="298386"/>
    <lineage>
        <taxon>Bacteria</taxon>
        <taxon>Pseudomonadati</taxon>
        <taxon>Pseudomonadota</taxon>
        <taxon>Gammaproteobacteria</taxon>
        <taxon>Vibrionales</taxon>
        <taxon>Vibrionaceae</taxon>
        <taxon>Photobacterium</taxon>
    </lineage>
</organism>
<sequence length="84" mass="9334">MTCQQQHRYDPEFELLPHDQSQFNGRHKCAGCAYDKGYSLGLLKAPSVNIDFESLPNSQAGTVRHRSVQAAFAKGYLDGVLASY</sequence>
<dbReference type="HOGENOM" id="CLU_2452129_0_0_6"/>
<reference evidence="2" key="1">
    <citation type="journal article" date="2005" name="Science">
        <title>Life at depth: Photobacterium profundum genome sequence and expression analysis.</title>
        <authorList>
            <person name="Vezzi A."/>
            <person name="Campanaro S."/>
            <person name="D'Angelo M."/>
            <person name="Simonato F."/>
            <person name="Vitulo N."/>
            <person name="Lauro F.M."/>
            <person name="Cestaro A."/>
            <person name="Malacrida G."/>
            <person name="Simionati B."/>
            <person name="Cannata N."/>
            <person name="Romualdi C."/>
            <person name="Bartlett D.H."/>
            <person name="Valle G."/>
        </authorList>
    </citation>
    <scope>NUCLEOTIDE SEQUENCE [LARGE SCALE GENOMIC DNA]</scope>
    <source>
        <strain evidence="2">ATCC BAA-1253 / SS9</strain>
    </source>
</reference>
<gene>
    <name evidence="1" type="ordered locus">PBPRB0556</name>
</gene>
<keyword evidence="2" id="KW-1185">Reference proteome</keyword>
<evidence type="ECO:0000313" key="1">
    <source>
        <dbReference type="EMBL" id="CAG22429.1"/>
    </source>
</evidence>
<protein>
    <submittedName>
        <fullName evidence="1">Uncharacterized protein</fullName>
    </submittedName>
</protein>
<dbReference type="eggNOG" id="ENOG5033606">
    <property type="taxonomic scope" value="Bacteria"/>
</dbReference>